<dbReference type="InterPro" id="IPR009057">
    <property type="entry name" value="Homeodomain-like_sf"/>
</dbReference>
<sequence>MSPRNTGDASKGRRRYLPSTERKVEILEAALQEFSSNGYVNTTVERIGARAGLTKSGVYAHYRSKDEIFEEMLTRLLAPMEGEATWTPQEADSLPEIVDSYLDYVYSRLREPTVLAALRLILAESSRVPPDLMKQWRIRVLEPQWARQQAVVDSCIRSGKMRRSLLSANFLMAASPAVFGAVLQMLFADGCPVSMQTARAIHRQYLLEAFGTDTAGAGHGRQ</sequence>
<dbReference type="EMBL" id="POQS01000012">
    <property type="protein sequence ID" value="PND30082.1"/>
    <property type="molecule type" value="Genomic_DNA"/>
</dbReference>
<dbReference type="RefSeq" id="WP_102776147.1">
    <property type="nucleotide sequence ID" value="NZ_POQS01000012.1"/>
</dbReference>
<keyword evidence="3" id="KW-0804">Transcription</keyword>
<keyword evidence="5" id="KW-0472">Membrane</keyword>
<evidence type="ECO:0000256" key="5">
    <source>
        <dbReference type="SAM" id="Phobius"/>
    </source>
</evidence>
<dbReference type="Pfam" id="PF00440">
    <property type="entry name" value="TetR_N"/>
    <property type="match status" value="1"/>
</dbReference>
<accession>A0A2N8K9F4</accession>
<dbReference type="InterPro" id="IPR036271">
    <property type="entry name" value="Tet_transcr_reg_TetR-rel_C_sf"/>
</dbReference>
<keyword evidence="5" id="KW-1133">Transmembrane helix</keyword>
<gene>
    <name evidence="7" type="ORF">C1I89_31380</name>
</gene>
<keyword evidence="5" id="KW-0812">Transmembrane</keyword>
<evidence type="ECO:0000256" key="4">
    <source>
        <dbReference type="PROSITE-ProRule" id="PRU00335"/>
    </source>
</evidence>
<comment type="caution">
    <text evidence="7">The sequence shown here is derived from an EMBL/GenBank/DDBJ whole genome shotgun (WGS) entry which is preliminary data.</text>
</comment>
<dbReference type="SUPFAM" id="SSF48498">
    <property type="entry name" value="Tetracyclin repressor-like, C-terminal domain"/>
    <property type="match status" value="1"/>
</dbReference>
<dbReference type="PANTHER" id="PTHR30055:SF234">
    <property type="entry name" value="HTH-TYPE TRANSCRIPTIONAL REGULATOR BETI"/>
    <property type="match status" value="1"/>
</dbReference>
<reference evidence="7 8" key="1">
    <citation type="submission" date="2018-01" db="EMBL/GenBank/DDBJ databases">
        <title>The draft genome of an aniline degradation strain ANB-1.</title>
        <authorList>
            <person name="Zhang L."/>
            <person name="Jiang J."/>
        </authorList>
    </citation>
    <scope>NUCLEOTIDE SEQUENCE [LARGE SCALE GENOMIC DNA]</scope>
    <source>
        <strain evidence="7 8">ANB-1</strain>
    </source>
</reference>
<dbReference type="InterPro" id="IPR050109">
    <property type="entry name" value="HTH-type_TetR-like_transc_reg"/>
</dbReference>
<dbReference type="GO" id="GO:0003700">
    <property type="term" value="F:DNA-binding transcription factor activity"/>
    <property type="evidence" value="ECO:0007669"/>
    <property type="project" value="TreeGrafter"/>
</dbReference>
<dbReference type="Proteomes" id="UP000235994">
    <property type="component" value="Unassembled WGS sequence"/>
</dbReference>
<dbReference type="PRINTS" id="PR00455">
    <property type="entry name" value="HTHTETR"/>
</dbReference>
<dbReference type="Gene3D" id="1.10.357.10">
    <property type="entry name" value="Tetracycline Repressor, domain 2"/>
    <property type="match status" value="1"/>
</dbReference>
<dbReference type="GO" id="GO:0000976">
    <property type="term" value="F:transcription cis-regulatory region binding"/>
    <property type="evidence" value="ECO:0007669"/>
    <property type="project" value="TreeGrafter"/>
</dbReference>
<feature type="DNA-binding region" description="H-T-H motif" evidence="4">
    <location>
        <begin position="43"/>
        <end position="62"/>
    </location>
</feature>
<feature type="transmembrane region" description="Helical" evidence="5">
    <location>
        <begin position="166"/>
        <end position="187"/>
    </location>
</feature>
<evidence type="ECO:0000256" key="1">
    <source>
        <dbReference type="ARBA" id="ARBA00023015"/>
    </source>
</evidence>
<organism evidence="7 8">
    <name type="scientific">Achromobacter pulmonis</name>
    <dbReference type="NCBI Taxonomy" id="1389932"/>
    <lineage>
        <taxon>Bacteria</taxon>
        <taxon>Pseudomonadati</taxon>
        <taxon>Pseudomonadota</taxon>
        <taxon>Betaproteobacteria</taxon>
        <taxon>Burkholderiales</taxon>
        <taxon>Alcaligenaceae</taxon>
        <taxon>Achromobacter</taxon>
    </lineage>
</organism>
<evidence type="ECO:0000256" key="3">
    <source>
        <dbReference type="ARBA" id="ARBA00023163"/>
    </source>
</evidence>
<feature type="domain" description="HTH tetR-type" evidence="6">
    <location>
        <begin position="20"/>
        <end position="80"/>
    </location>
</feature>
<dbReference type="PROSITE" id="PS50977">
    <property type="entry name" value="HTH_TETR_2"/>
    <property type="match status" value="1"/>
</dbReference>
<keyword evidence="1" id="KW-0805">Transcription regulation</keyword>
<dbReference type="InterPro" id="IPR001647">
    <property type="entry name" value="HTH_TetR"/>
</dbReference>
<evidence type="ECO:0000313" key="8">
    <source>
        <dbReference type="Proteomes" id="UP000235994"/>
    </source>
</evidence>
<protein>
    <submittedName>
        <fullName evidence="7">TetR family transcriptional regulator</fullName>
    </submittedName>
</protein>
<name>A0A2N8K9F4_9BURK</name>
<keyword evidence="2 4" id="KW-0238">DNA-binding</keyword>
<evidence type="ECO:0000313" key="7">
    <source>
        <dbReference type="EMBL" id="PND30082.1"/>
    </source>
</evidence>
<evidence type="ECO:0000256" key="2">
    <source>
        <dbReference type="ARBA" id="ARBA00023125"/>
    </source>
</evidence>
<keyword evidence="8" id="KW-1185">Reference proteome</keyword>
<dbReference type="AlphaFoldDB" id="A0A2N8K9F4"/>
<evidence type="ECO:0000259" key="6">
    <source>
        <dbReference type="PROSITE" id="PS50977"/>
    </source>
</evidence>
<proteinExistence type="predicted"/>
<dbReference type="SUPFAM" id="SSF46689">
    <property type="entry name" value="Homeodomain-like"/>
    <property type="match status" value="1"/>
</dbReference>
<dbReference type="PANTHER" id="PTHR30055">
    <property type="entry name" value="HTH-TYPE TRANSCRIPTIONAL REGULATOR RUTR"/>
    <property type="match status" value="1"/>
</dbReference>